<dbReference type="OrthoDB" id="8635607at2"/>
<gene>
    <name evidence="2" type="ORF">SAMN03097708_02457</name>
</gene>
<keyword evidence="3" id="KW-1185">Reference proteome</keyword>
<keyword evidence="1" id="KW-0472">Membrane</keyword>
<feature type="transmembrane region" description="Helical" evidence="1">
    <location>
        <begin position="176"/>
        <end position="196"/>
    </location>
</feature>
<evidence type="ECO:0000313" key="3">
    <source>
        <dbReference type="Proteomes" id="UP000199648"/>
    </source>
</evidence>
<dbReference type="EMBL" id="FMWD01000007">
    <property type="protein sequence ID" value="SCZ63307.1"/>
    <property type="molecule type" value="Genomic_DNA"/>
</dbReference>
<dbReference type="STRING" id="415747.SAMN03097708_02457"/>
<reference evidence="2 3" key="1">
    <citation type="submission" date="2016-10" db="EMBL/GenBank/DDBJ databases">
        <authorList>
            <person name="de Groot N.N."/>
        </authorList>
    </citation>
    <scope>NUCLEOTIDE SEQUENCE [LARGE SCALE GENOMIC DNA]</scope>
    <source>
        <strain evidence="2 3">HLD2</strain>
    </source>
</reference>
<proteinExistence type="predicted"/>
<sequence>MEGEQQPQNLEQLLDSIEQTTSDRDQITLEKVLEAVGRRSFGPILLVAGLVTVAPLVGDIPGVPTLMGLLVLLTGGQLVLQRDHFWLPHWMLKRTIRRDSLCRILGWLRPVARFMDRWSRPRLTKLTRGPGAYLVALACVIIAIGMPPMEVVPFSANGAGAALTAFGLGLVAHDGVLVLIALAVWLATLGSIIYNLI</sequence>
<dbReference type="InterPro" id="IPR010331">
    <property type="entry name" value="ExoD"/>
</dbReference>
<dbReference type="Proteomes" id="UP000199648">
    <property type="component" value="Unassembled WGS sequence"/>
</dbReference>
<evidence type="ECO:0000256" key="1">
    <source>
        <dbReference type="SAM" id="Phobius"/>
    </source>
</evidence>
<dbReference type="PANTHER" id="PTHR41795:SF1">
    <property type="entry name" value="EXOPOLYSACCHARIDE SYNTHESIS PROTEIN"/>
    <property type="match status" value="1"/>
</dbReference>
<evidence type="ECO:0000313" key="2">
    <source>
        <dbReference type="EMBL" id="SCZ63307.1"/>
    </source>
</evidence>
<protein>
    <submittedName>
        <fullName evidence="2">Uncharacterized conserved protein</fullName>
    </submittedName>
</protein>
<dbReference type="RefSeq" id="WP_092997512.1">
    <property type="nucleotide sequence ID" value="NZ_FMWD01000007.1"/>
</dbReference>
<dbReference type="PANTHER" id="PTHR41795">
    <property type="entry name" value="EXOPOLYSACCHARIDE SYNTHESIS PROTEIN"/>
    <property type="match status" value="1"/>
</dbReference>
<keyword evidence="1" id="KW-1133">Transmembrane helix</keyword>
<name>A0A1G5QNJ5_9GAMM</name>
<keyword evidence="1" id="KW-0812">Transmembrane</keyword>
<accession>A0A1G5QNJ5</accession>
<dbReference type="Pfam" id="PF06055">
    <property type="entry name" value="ExoD"/>
    <property type="match status" value="1"/>
</dbReference>
<dbReference type="PIRSF" id="PIRSF033239">
    <property type="entry name" value="ExoD"/>
    <property type="match status" value="1"/>
</dbReference>
<organism evidence="2 3">
    <name type="scientific">Thiohalomonas denitrificans</name>
    <dbReference type="NCBI Taxonomy" id="415747"/>
    <lineage>
        <taxon>Bacteria</taxon>
        <taxon>Pseudomonadati</taxon>
        <taxon>Pseudomonadota</taxon>
        <taxon>Gammaproteobacteria</taxon>
        <taxon>Thiohalomonadales</taxon>
        <taxon>Thiohalomonadaceae</taxon>
        <taxon>Thiohalomonas</taxon>
    </lineage>
</organism>
<feature type="transmembrane region" description="Helical" evidence="1">
    <location>
        <begin position="130"/>
        <end position="149"/>
    </location>
</feature>
<dbReference type="AlphaFoldDB" id="A0A1G5QNJ5"/>